<dbReference type="InterPro" id="IPR007513">
    <property type="entry name" value="SERF-like_N"/>
</dbReference>
<feature type="compositionally biased region" description="Basic and acidic residues" evidence="1">
    <location>
        <begin position="69"/>
        <end position="81"/>
    </location>
</feature>
<proteinExistence type="predicted"/>
<dbReference type="Pfam" id="PF04419">
    <property type="entry name" value="SERF-like_N"/>
    <property type="match status" value="1"/>
</dbReference>
<dbReference type="Proteomes" id="UP000298663">
    <property type="component" value="Unassembled WGS sequence"/>
</dbReference>
<dbReference type="AlphaFoldDB" id="A0A4U5M975"/>
<evidence type="ECO:0000256" key="1">
    <source>
        <dbReference type="SAM" id="MobiDB-lite"/>
    </source>
</evidence>
<feature type="compositionally biased region" description="Basic and acidic residues" evidence="1">
    <location>
        <begin position="1"/>
        <end position="22"/>
    </location>
</feature>
<organism evidence="3 4">
    <name type="scientific">Steinernema carpocapsae</name>
    <name type="common">Entomopathogenic nematode</name>
    <dbReference type="NCBI Taxonomy" id="34508"/>
    <lineage>
        <taxon>Eukaryota</taxon>
        <taxon>Metazoa</taxon>
        <taxon>Ecdysozoa</taxon>
        <taxon>Nematoda</taxon>
        <taxon>Chromadorea</taxon>
        <taxon>Rhabditida</taxon>
        <taxon>Tylenchina</taxon>
        <taxon>Panagrolaimomorpha</taxon>
        <taxon>Strongyloidoidea</taxon>
        <taxon>Steinernematidae</taxon>
        <taxon>Steinernema</taxon>
    </lineage>
</organism>
<name>A0A4U5M975_STECR</name>
<reference evidence="3 4" key="2">
    <citation type="journal article" date="2019" name="G3 (Bethesda)">
        <title>Hybrid Assembly of the Genome of the Entomopathogenic Nematode Steinernema carpocapsae Identifies the X-Chromosome.</title>
        <authorList>
            <person name="Serra L."/>
            <person name="Macchietto M."/>
            <person name="Macias-Munoz A."/>
            <person name="McGill C.J."/>
            <person name="Rodriguez I.M."/>
            <person name="Rodriguez B."/>
            <person name="Murad R."/>
            <person name="Mortazavi A."/>
        </authorList>
    </citation>
    <scope>NUCLEOTIDE SEQUENCE [LARGE SCALE GENOMIC DNA]</scope>
    <source>
        <strain evidence="3 4">ALL</strain>
    </source>
</reference>
<accession>A0A4U5M975</accession>
<sequence length="81" mass="8710">MTRGNQRDLARAKNAKKLEQQKKAQGAAGKAGNAGVSTENRMSRDADAMRQKQLAAEARKAAEAAAKTGDVKKVQKFDPLK</sequence>
<evidence type="ECO:0000313" key="3">
    <source>
        <dbReference type="EMBL" id="TKR65547.1"/>
    </source>
</evidence>
<feature type="compositionally biased region" description="Basic and acidic residues" evidence="1">
    <location>
        <begin position="41"/>
        <end position="50"/>
    </location>
</feature>
<dbReference type="STRING" id="34508.A0A4U5M975"/>
<keyword evidence="4" id="KW-1185">Reference proteome</keyword>
<protein>
    <recommendedName>
        <fullName evidence="2">Small EDRK-rich factor-like N-terminal domain-containing protein</fullName>
    </recommendedName>
</protein>
<feature type="region of interest" description="Disordered" evidence="1">
    <location>
        <begin position="1"/>
        <end position="81"/>
    </location>
</feature>
<reference evidence="3 4" key="1">
    <citation type="journal article" date="2015" name="Genome Biol.">
        <title>Comparative genomics of Steinernema reveals deeply conserved gene regulatory networks.</title>
        <authorList>
            <person name="Dillman A.R."/>
            <person name="Macchietto M."/>
            <person name="Porter C.F."/>
            <person name="Rogers A."/>
            <person name="Williams B."/>
            <person name="Antoshechkin I."/>
            <person name="Lee M.M."/>
            <person name="Goodwin Z."/>
            <person name="Lu X."/>
            <person name="Lewis E.E."/>
            <person name="Goodrich-Blair H."/>
            <person name="Stock S.P."/>
            <person name="Adams B.J."/>
            <person name="Sternberg P.W."/>
            <person name="Mortazavi A."/>
        </authorList>
    </citation>
    <scope>NUCLEOTIDE SEQUENCE [LARGE SCALE GENOMIC DNA]</scope>
    <source>
        <strain evidence="3 4">ALL</strain>
    </source>
</reference>
<gene>
    <name evidence="3" type="ORF">L596_025936</name>
</gene>
<evidence type="ECO:0000313" key="4">
    <source>
        <dbReference type="Proteomes" id="UP000298663"/>
    </source>
</evidence>
<comment type="caution">
    <text evidence="3">The sequence shown here is derived from an EMBL/GenBank/DDBJ whole genome shotgun (WGS) entry which is preliminary data.</text>
</comment>
<feature type="compositionally biased region" description="Low complexity" evidence="1">
    <location>
        <begin position="23"/>
        <end position="35"/>
    </location>
</feature>
<dbReference type="EMBL" id="AZBU02000009">
    <property type="protein sequence ID" value="TKR65547.1"/>
    <property type="molecule type" value="Genomic_DNA"/>
</dbReference>
<feature type="domain" description="Small EDRK-rich factor-like N-terminal" evidence="2">
    <location>
        <begin position="1"/>
        <end position="42"/>
    </location>
</feature>
<evidence type="ECO:0000259" key="2">
    <source>
        <dbReference type="Pfam" id="PF04419"/>
    </source>
</evidence>